<dbReference type="Gene3D" id="2.40.128.520">
    <property type="match status" value="1"/>
</dbReference>
<dbReference type="PANTHER" id="PTHR36919:SF2">
    <property type="entry name" value="BLL6627 PROTEIN"/>
    <property type="match status" value="1"/>
</dbReference>
<evidence type="ECO:0000313" key="3">
    <source>
        <dbReference type="EMBL" id="ATR77852.1"/>
    </source>
</evidence>
<name>A0A2D2LS80_FAUOS</name>
<sequence length="124" mass="12832">MKLSFKSISVGVALSTLSVAAMAADPIVGTWQTYEDNQPKAQVQISQTGSTFTGKIVAGNTEKAKSFVGKTVLTGVKAAGNGKYTGKAKDPRWGLGLGANISVSGSTLTLSVPVKGSQTWKKIK</sequence>
<reference evidence="4" key="1">
    <citation type="submission" date="2017-11" db="EMBL/GenBank/DDBJ databases">
        <title>Complete genome sequence of Moraxella osloensis NP7 isolated from human skin.</title>
        <authorList>
            <person name="Lee K."/>
            <person name="Lim J.Y."/>
            <person name="Hwang I."/>
        </authorList>
    </citation>
    <scope>NUCLEOTIDE SEQUENCE [LARGE SCALE GENOMIC DNA]</scope>
    <source>
        <strain evidence="4">NP7</strain>
    </source>
</reference>
<dbReference type="EMBL" id="CP024443">
    <property type="protein sequence ID" value="ATR77852.1"/>
    <property type="molecule type" value="Genomic_DNA"/>
</dbReference>
<dbReference type="Proteomes" id="UP000229340">
    <property type="component" value="Chromosome"/>
</dbReference>
<proteinExistence type="predicted"/>
<feature type="domain" description="DUF2147" evidence="2">
    <location>
        <begin position="29"/>
        <end position="121"/>
    </location>
</feature>
<accession>A0A2D2LS80</accession>
<evidence type="ECO:0000256" key="1">
    <source>
        <dbReference type="SAM" id="SignalP"/>
    </source>
</evidence>
<dbReference type="RefSeq" id="WP_100269241.1">
    <property type="nucleotide sequence ID" value="NZ_CP024443.1"/>
</dbReference>
<protein>
    <recommendedName>
        <fullName evidence="2">DUF2147 domain-containing protein</fullName>
    </recommendedName>
</protein>
<feature type="chain" id="PRO_5013608558" description="DUF2147 domain-containing protein" evidence="1">
    <location>
        <begin position="24"/>
        <end position="124"/>
    </location>
</feature>
<dbReference type="Pfam" id="PF09917">
    <property type="entry name" value="DUF2147"/>
    <property type="match status" value="1"/>
</dbReference>
<organism evidence="3 4">
    <name type="scientific">Faucicola osloensis</name>
    <name type="common">Moraxella osloensis</name>
    <dbReference type="NCBI Taxonomy" id="34062"/>
    <lineage>
        <taxon>Bacteria</taxon>
        <taxon>Pseudomonadati</taxon>
        <taxon>Pseudomonadota</taxon>
        <taxon>Gammaproteobacteria</taxon>
        <taxon>Moraxellales</taxon>
        <taxon>Moraxellaceae</taxon>
        <taxon>Faucicola</taxon>
    </lineage>
</organism>
<dbReference type="PANTHER" id="PTHR36919">
    <property type="entry name" value="BLR1215 PROTEIN"/>
    <property type="match status" value="1"/>
</dbReference>
<evidence type="ECO:0000259" key="2">
    <source>
        <dbReference type="Pfam" id="PF09917"/>
    </source>
</evidence>
<dbReference type="AlphaFoldDB" id="A0A2D2LS80"/>
<feature type="signal peptide" evidence="1">
    <location>
        <begin position="1"/>
        <end position="23"/>
    </location>
</feature>
<evidence type="ECO:0000313" key="4">
    <source>
        <dbReference type="Proteomes" id="UP000229340"/>
    </source>
</evidence>
<dbReference type="InterPro" id="IPR019223">
    <property type="entry name" value="DUF2147"/>
</dbReference>
<keyword evidence="1" id="KW-0732">Signal</keyword>
<gene>
    <name evidence="3" type="ORF">NP7_00250</name>
</gene>